<feature type="transmembrane region" description="Helical" evidence="1">
    <location>
        <begin position="7"/>
        <end position="25"/>
    </location>
</feature>
<name>A0A1M4Y5V1_9FLAO</name>
<evidence type="ECO:0000313" key="3">
    <source>
        <dbReference type="Proteomes" id="UP000184462"/>
    </source>
</evidence>
<reference evidence="2 3" key="1">
    <citation type="submission" date="2016-11" db="EMBL/GenBank/DDBJ databases">
        <authorList>
            <person name="Jaros S."/>
            <person name="Januszkiewicz K."/>
            <person name="Wedrychowicz H."/>
        </authorList>
    </citation>
    <scope>NUCLEOTIDE SEQUENCE [LARGE SCALE GENOMIC DNA]</scope>
    <source>
        <strain evidence="2 3">DSM 25661</strain>
    </source>
</reference>
<gene>
    <name evidence="2" type="ORF">SAMN05444278_1151</name>
</gene>
<sequence>MLRKKIIFNNFLFIWLLFGLIIYIYSLFTTISENEFNLLRLKERIKLVIPTIILLLYVISFLKYKLKKDKIE</sequence>
<protein>
    <submittedName>
        <fullName evidence="2">Uncharacterized protein</fullName>
    </submittedName>
</protein>
<evidence type="ECO:0000256" key="1">
    <source>
        <dbReference type="SAM" id="Phobius"/>
    </source>
</evidence>
<keyword evidence="1" id="KW-0472">Membrane</keyword>
<proteinExistence type="predicted"/>
<dbReference type="AlphaFoldDB" id="A0A1M4Y5V1"/>
<evidence type="ECO:0000313" key="2">
    <source>
        <dbReference type="EMBL" id="SHF01184.1"/>
    </source>
</evidence>
<keyword evidence="3" id="KW-1185">Reference proteome</keyword>
<organism evidence="2 3">
    <name type="scientific">Psychroflexus salarius</name>
    <dbReference type="NCBI Taxonomy" id="1155689"/>
    <lineage>
        <taxon>Bacteria</taxon>
        <taxon>Pseudomonadati</taxon>
        <taxon>Bacteroidota</taxon>
        <taxon>Flavobacteriia</taxon>
        <taxon>Flavobacteriales</taxon>
        <taxon>Flavobacteriaceae</taxon>
        <taxon>Psychroflexus</taxon>
    </lineage>
</organism>
<dbReference type="EMBL" id="FQTW01000015">
    <property type="protein sequence ID" value="SHF01184.1"/>
    <property type="molecule type" value="Genomic_DNA"/>
</dbReference>
<keyword evidence="1" id="KW-0812">Transmembrane</keyword>
<dbReference type="Proteomes" id="UP000184462">
    <property type="component" value="Unassembled WGS sequence"/>
</dbReference>
<accession>A0A1M4Y5V1</accession>
<keyword evidence="1" id="KW-1133">Transmembrane helix</keyword>
<feature type="transmembrane region" description="Helical" evidence="1">
    <location>
        <begin position="45"/>
        <end position="64"/>
    </location>
</feature>